<keyword evidence="3" id="KW-1185">Reference proteome</keyword>
<gene>
    <name evidence="2" type="ORF">Pan189_22610</name>
</gene>
<dbReference type="Pfam" id="PF07586">
    <property type="entry name" value="HXXSHH"/>
    <property type="match status" value="1"/>
</dbReference>
<dbReference type="AlphaFoldDB" id="A0A517R1Y2"/>
<dbReference type="EMBL" id="CP036268">
    <property type="protein sequence ID" value="QDT37878.1"/>
    <property type="molecule type" value="Genomic_DNA"/>
</dbReference>
<feature type="signal peptide" evidence="1">
    <location>
        <begin position="1"/>
        <end position="31"/>
    </location>
</feature>
<keyword evidence="1" id="KW-0732">Signal</keyword>
<dbReference type="OrthoDB" id="9146593at2"/>
<dbReference type="PROSITE" id="PS51318">
    <property type="entry name" value="TAT"/>
    <property type="match status" value="1"/>
</dbReference>
<evidence type="ECO:0008006" key="4">
    <source>
        <dbReference type="Google" id="ProtNLM"/>
    </source>
</evidence>
<name>A0A517R1Y2_9PLAN</name>
<dbReference type="InterPro" id="IPR011447">
    <property type="entry name" value="DUF1552"/>
</dbReference>
<dbReference type="KEGG" id="svp:Pan189_22610"/>
<accession>A0A517R1Y2</accession>
<protein>
    <recommendedName>
        <fullName evidence="4">DUF1552 domain-containing protein</fullName>
    </recommendedName>
</protein>
<dbReference type="Proteomes" id="UP000317318">
    <property type="component" value="Chromosome"/>
</dbReference>
<dbReference type="InterPro" id="IPR006311">
    <property type="entry name" value="TAT_signal"/>
</dbReference>
<evidence type="ECO:0000313" key="2">
    <source>
        <dbReference type="EMBL" id="QDT37878.1"/>
    </source>
</evidence>
<sequence precursor="true">MPIHRRTFLRGSSVALALPMLDAMQPRSATAAAKEDEQPRRMVCINTPLGYLPSDFFPETAGKNYESTRYLKSLDDLRGDFTVFSGVSHPDVSGGHHAAHSYLTAAPGPGGSSFRNTISLDQYIAERLPPETRYNFLTLAVGSDARSGLSWTSGGVRIPPVSSPANLYAKLFLQGKKDSVARQVRSLQDGQSIMDVIMERAKRMERSLGAGDRAKLDEYFTSVRTLEERLKQNEEWVHTPKPKVKMSKPENPDDRSVVYGRTELFLDLIHLAIQTDSTRVIAIEVGSGGRPPIKGVSMEHHNLTHHGKDPTKIEQLKLIEDEEMKVMARFLKKMKATSEKGETLLDRTMIQYGSNIGNAAAHSNTNIPMILAGGGFKHQGHLAFDNQKNTPLSNLYVSMLQRLGFETDSFGSSTGTMSGLEMTT</sequence>
<proteinExistence type="predicted"/>
<reference evidence="2 3" key="1">
    <citation type="submission" date="2019-02" db="EMBL/GenBank/DDBJ databases">
        <title>Deep-cultivation of Planctomycetes and their phenomic and genomic characterization uncovers novel biology.</title>
        <authorList>
            <person name="Wiegand S."/>
            <person name="Jogler M."/>
            <person name="Boedeker C."/>
            <person name="Pinto D."/>
            <person name="Vollmers J."/>
            <person name="Rivas-Marin E."/>
            <person name="Kohn T."/>
            <person name="Peeters S.H."/>
            <person name="Heuer A."/>
            <person name="Rast P."/>
            <person name="Oberbeckmann S."/>
            <person name="Bunk B."/>
            <person name="Jeske O."/>
            <person name="Meyerdierks A."/>
            <person name="Storesund J.E."/>
            <person name="Kallscheuer N."/>
            <person name="Luecker S."/>
            <person name="Lage O.M."/>
            <person name="Pohl T."/>
            <person name="Merkel B.J."/>
            <person name="Hornburger P."/>
            <person name="Mueller R.-W."/>
            <person name="Bruemmer F."/>
            <person name="Labrenz M."/>
            <person name="Spormann A.M."/>
            <person name="Op den Camp H."/>
            <person name="Overmann J."/>
            <person name="Amann R."/>
            <person name="Jetten M.S.M."/>
            <person name="Mascher T."/>
            <person name="Medema M.H."/>
            <person name="Devos D.P."/>
            <person name="Kaster A.-K."/>
            <person name="Ovreas L."/>
            <person name="Rohde M."/>
            <person name="Galperin M.Y."/>
            <person name="Jogler C."/>
        </authorList>
    </citation>
    <scope>NUCLEOTIDE SEQUENCE [LARGE SCALE GENOMIC DNA]</scope>
    <source>
        <strain evidence="2 3">Pan189</strain>
    </source>
</reference>
<organism evidence="2 3">
    <name type="scientific">Stratiformator vulcanicus</name>
    <dbReference type="NCBI Taxonomy" id="2527980"/>
    <lineage>
        <taxon>Bacteria</taxon>
        <taxon>Pseudomonadati</taxon>
        <taxon>Planctomycetota</taxon>
        <taxon>Planctomycetia</taxon>
        <taxon>Planctomycetales</taxon>
        <taxon>Planctomycetaceae</taxon>
        <taxon>Stratiformator</taxon>
    </lineage>
</organism>
<evidence type="ECO:0000313" key="3">
    <source>
        <dbReference type="Proteomes" id="UP000317318"/>
    </source>
</evidence>
<feature type="chain" id="PRO_5021846101" description="DUF1552 domain-containing protein" evidence="1">
    <location>
        <begin position="32"/>
        <end position="424"/>
    </location>
</feature>
<evidence type="ECO:0000256" key="1">
    <source>
        <dbReference type="SAM" id="SignalP"/>
    </source>
</evidence>
<dbReference type="RefSeq" id="WP_145363962.1">
    <property type="nucleotide sequence ID" value="NZ_CP036268.1"/>
</dbReference>